<feature type="site" description="Interaction with substrate tRNA" evidence="10">
    <location>
        <position position="94"/>
    </location>
</feature>
<feature type="binding site" evidence="10">
    <location>
        <begin position="8"/>
        <end position="13"/>
    </location>
    <ligand>
        <name>substrate</name>
    </ligand>
</feature>
<dbReference type="GO" id="GO:0005524">
    <property type="term" value="F:ATP binding"/>
    <property type="evidence" value="ECO:0007669"/>
    <property type="project" value="UniProtKB-UniRule"/>
</dbReference>
<comment type="similarity">
    <text evidence="3 10 13">Belongs to the IPP transferase family.</text>
</comment>
<feature type="binding site" evidence="10">
    <location>
        <begin position="6"/>
        <end position="13"/>
    </location>
    <ligand>
        <name>ATP</name>
        <dbReference type="ChEBI" id="CHEBI:30616"/>
    </ligand>
</feature>
<dbReference type="Gene3D" id="3.40.50.300">
    <property type="entry name" value="P-loop containing nucleotide triphosphate hydrolases"/>
    <property type="match status" value="1"/>
</dbReference>
<gene>
    <name evidence="10" type="primary">miaA</name>
    <name evidence="14" type="ORF">A3F29_02750</name>
</gene>
<comment type="cofactor">
    <cofactor evidence="1 10">
        <name>Mg(2+)</name>
        <dbReference type="ChEBI" id="CHEBI:18420"/>
    </cofactor>
</comment>
<dbReference type="EMBL" id="MFZV01000036">
    <property type="protein sequence ID" value="OGK30945.1"/>
    <property type="molecule type" value="Genomic_DNA"/>
</dbReference>
<evidence type="ECO:0000256" key="1">
    <source>
        <dbReference type="ARBA" id="ARBA00001946"/>
    </source>
</evidence>
<keyword evidence="6 10" id="KW-0547">Nucleotide-binding</keyword>
<evidence type="ECO:0000256" key="4">
    <source>
        <dbReference type="ARBA" id="ARBA00022679"/>
    </source>
</evidence>
<evidence type="ECO:0000256" key="3">
    <source>
        <dbReference type="ARBA" id="ARBA00005842"/>
    </source>
</evidence>
<evidence type="ECO:0000256" key="5">
    <source>
        <dbReference type="ARBA" id="ARBA00022694"/>
    </source>
</evidence>
<dbReference type="PANTHER" id="PTHR11088">
    <property type="entry name" value="TRNA DIMETHYLALLYLTRANSFERASE"/>
    <property type="match status" value="1"/>
</dbReference>
<comment type="function">
    <text evidence="2 10 12">Catalyzes the transfer of a dimethylallyl group onto the adenine at position 37 in tRNAs that read codons beginning with uridine, leading to the formation of N6-(dimethylallyl)adenosine (i(6)A).</text>
</comment>
<evidence type="ECO:0000256" key="9">
    <source>
        <dbReference type="ARBA" id="ARBA00049563"/>
    </source>
</evidence>
<dbReference type="Pfam" id="PF01715">
    <property type="entry name" value="IPPT"/>
    <property type="match status" value="1"/>
</dbReference>
<protein>
    <recommendedName>
        <fullName evidence="10">tRNA dimethylallyltransferase</fullName>
        <ecNumber evidence="10">2.5.1.75</ecNumber>
    </recommendedName>
    <alternativeName>
        <fullName evidence="10">Dimethylallyl diphosphate:tRNA dimethylallyltransferase</fullName>
        <shortName evidence="10">DMAPP:tRNA dimethylallyltransferase</shortName>
        <shortName evidence="10">DMATase</shortName>
    </alternativeName>
    <alternativeName>
        <fullName evidence="10">Isopentenyl-diphosphate:tRNA isopentenyltransferase</fullName>
        <shortName evidence="10">IPP transferase</shortName>
        <shortName evidence="10">IPPT</shortName>
        <shortName evidence="10">IPTase</shortName>
    </alternativeName>
</protein>
<keyword evidence="8 10" id="KW-0460">Magnesium</keyword>
<dbReference type="InterPro" id="IPR018022">
    <property type="entry name" value="IPT"/>
</dbReference>
<accession>A0A1F7HIN0</accession>
<evidence type="ECO:0000313" key="15">
    <source>
        <dbReference type="Proteomes" id="UP000177199"/>
    </source>
</evidence>
<comment type="caution">
    <text evidence="10">Lacks conserved residue(s) required for the propagation of feature annotation.</text>
</comment>
<feature type="region of interest" description="Interaction with substrate tRNA" evidence="10">
    <location>
        <begin position="31"/>
        <end position="34"/>
    </location>
</feature>
<keyword evidence="7 10" id="KW-0067">ATP-binding</keyword>
<keyword evidence="5 10" id="KW-0819">tRNA processing</keyword>
<dbReference type="PANTHER" id="PTHR11088:SF60">
    <property type="entry name" value="TRNA DIMETHYLALLYLTRANSFERASE"/>
    <property type="match status" value="1"/>
</dbReference>
<evidence type="ECO:0000256" key="7">
    <source>
        <dbReference type="ARBA" id="ARBA00022840"/>
    </source>
</evidence>
<reference evidence="14 15" key="1">
    <citation type="journal article" date="2016" name="Nat. Commun.">
        <title>Thousands of microbial genomes shed light on interconnected biogeochemical processes in an aquifer system.</title>
        <authorList>
            <person name="Anantharaman K."/>
            <person name="Brown C.T."/>
            <person name="Hug L.A."/>
            <person name="Sharon I."/>
            <person name="Castelle C.J."/>
            <person name="Probst A.J."/>
            <person name="Thomas B.C."/>
            <person name="Singh A."/>
            <person name="Wilkins M.J."/>
            <person name="Karaoz U."/>
            <person name="Brodie E.L."/>
            <person name="Williams K.H."/>
            <person name="Hubbard S.S."/>
            <person name="Banfield J.F."/>
        </authorList>
    </citation>
    <scope>NUCLEOTIDE SEQUENCE [LARGE SCALE GENOMIC DNA]</scope>
</reference>
<evidence type="ECO:0000256" key="13">
    <source>
        <dbReference type="RuleBase" id="RU003785"/>
    </source>
</evidence>
<evidence type="ECO:0000256" key="11">
    <source>
        <dbReference type="RuleBase" id="RU003783"/>
    </source>
</evidence>
<evidence type="ECO:0000256" key="12">
    <source>
        <dbReference type="RuleBase" id="RU003784"/>
    </source>
</evidence>
<sequence>MYIITGQTATGKTNLAYELAKKHKGEIINFDSRQIYQKLNIITGKQVFPDVKTHLIDIVDPKEQFSSFDFANSAKRIINYLIRHNIMPILVGGTYLYLKHLLYGIDTKVPADWKLREELGKKSVKQLQDILKKHSVQTFERLNQSDRNNPHRLIRKIEIYSTHLTFPERKKTNYFPGKYNYKLIGLRFKSNESLKKAIEKRVEQRVRNGAFQEVKHLIKQGYKSTDPGMQTIGYKQLIQYYSGTISRDEALQQWITKEVQYAKRQYTFMKKDKNIKWKSI</sequence>
<dbReference type="Gene3D" id="1.10.287.890">
    <property type="entry name" value="Crystal structure of tRNA isopentenylpyrophosphate transferase (bh2366) domain"/>
    <property type="match status" value="1"/>
</dbReference>
<keyword evidence="4 10" id="KW-0808">Transferase</keyword>
<comment type="caution">
    <text evidence="14">The sequence shown here is derived from an EMBL/GenBank/DDBJ whole genome shotgun (WGS) entry which is preliminary data.</text>
</comment>
<evidence type="ECO:0000256" key="6">
    <source>
        <dbReference type="ARBA" id="ARBA00022741"/>
    </source>
</evidence>
<dbReference type="Proteomes" id="UP000177199">
    <property type="component" value="Unassembled WGS sequence"/>
</dbReference>
<evidence type="ECO:0000313" key="14">
    <source>
        <dbReference type="EMBL" id="OGK30945.1"/>
    </source>
</evidence>
<feature type="site" description="Interaction with substrate tRNA" evidence="10">
    <location>
        <position position="116"/>
    </location>
</feature>
<comment type="catalytic activity">
    <reaction evidence="9 10 11">
        <text>adenosine(37) in tRNA + dimethylallyl diphosphate = N(6)-dimethylallyladenosine(37) in tRNA + diphosphate</text>
        <dbReference type="Rhea" id="RHEA:26482"/>
        <dbReference type="Rhea" id="RHEA-COMP:10162"/>
        <dbReference type="Rhea" id="RHEA-COMP:10375"/>
        <dbReference type="ChEBI" id="CHEBI:33019"/>
        <dbReference type="ChEBI" id="CHEBI:57623"/>
        <dbReference type="ChEBI" id="CHEBI:74411"/>
        <dbReference type="ChEBI" id="CHEBI:74415"/>
        <dbReference type="EC" id="2.5.1.75"/>
    </reaction>
</comment>
<dbReference type="GO" id="GO:0006400">
    <property type="term" value="P:tRNA modification"/>
    <property type="evidence" value="ECO:0007669"/>
    <property type="project" value="TreeGrafter"/>
</dbReference>
<dbReference type="NCBIfam" id="TIGR00174">
    <property type="entry name" value="miaA"/>
    <property type="match status" value="1"/>
</dbReference>
<dbReference type="InterPro" id="IPR027417">
    <property type="entry name" value="P-loop_NTPase"/>
</dbReference>
<dbReference type="HAMAP" id="MF_00185">
    <property type="entry name" value="IPP_trans"/>
    <property type="match status" value="1"/>
</dbReference>
<proteinExistence type="inferred from homology"/>
<dbReference type="InterPro" id="IPR039657">
    <property type="entry name" value="Dimethylallyltransferase"/>
</dbReference>
<evidence type="ECO:0000256" key="2">
    <source>
        <dbReference type="ARBA" id="ARBA00003213"/>
    </source>
</evidence>
<organism evidence="14 15">
    <name type="scientific">Candidatus Roizmanbacteria bacterium RIFCSPHIGHO2_12_FULL_33_9</name>
    <dbReference type="NCBI Taxonomy" id="1802045"/>
    <lineage>
        <taxon>Bacteria</taxon>
        <taxon>Candidatus Roizmaniibacteriota</taxon>
    </lineage>
</organism>
<dbReference type="AlphaFoldDB" id="A0A1F7HIN0"/>
<evidence type="ECO:0000256" key="8">
    <source>
        <dbReference type="ARBA" id="ARBA00022842"/>
    </source>
</evidence>
<name>A0A1F7HIN0_9BACT</name>
<dbReference type="EC" id="2.5.1.75" evidence="10"/>
<evidence type="ECO:0000256" key="10">
    <source>
        <dbReference type="HAMAP-Rule" id="MF_00185"/>
    </source>
</evidence>
<comment type="subunit">
    <text evidence="10">Monomer.</text>
</comment>
<dbReference type="GO" id="GO:0052381">
    <property type="term" value="F:tRNA dimethylallyltransferase activity"/>
    <property type="evidence" value="ECO:0007669"/>
    <property type="project" value="UniProtKB-UniRule"/>
</dbReference>
<dbReference type="SUPFAM" id="SSF52540">
    <property type="entry name" value="P-loop containing nucleoside triphosphate hydrolases"/>
    <property type="match status" value="1"/>
</dbReference>